<dbReference type="PANTHER" id="PTHR30349:SF93">
    <property type="entry name" value="FELS-2 PROPHAGE PROTEIN"/>
    <property type="match status" value="1"/>
</dbReference>
<dbReference type="InterPro" id="IPR011010">
    <property type="entry name" value="DNA_brk_join_enz"/>
</dbReference>
<organism evidence="4 5">
    <name type="scientific">Vibrio superstes NBRC 103154</name>
    <dbReference type="NCBI Taxonomy" id="1219062"/>
    <lineage>
        <taxon>Bacteria</taxon>
        <taxon>Pseudomonadati</taxon>
        <taxon>Pseudomonadota</taxon>
        <taxon>Gammaproteobacteria</taxon>
        <taxon>Vibrionales</taxon>
        <taxon>Vibrionaceae</taxon>
        <taxon>Vibrio</taxon>
    </lineage>
</organism>
<evidence type="ECO:0000313" key="4">
    <source>
        <dbReference type="EMBL" id="GEM77871.1"/>
    </source>
</evidence>
<dbReference type="SUPFAM" id="SSF56349">
    <property type="entry name" value="DNA breaking-rejoining enzymes"/>
    <property type="match status" value="1"/>
</dbReference>
<keyword evidence="5" id="KW-1185">Reference proteome</keyword>
<dbReference type="InterPro" id="IPR050090">
    <property type="entry name" value="Tyrosine_recombinase_XerCD"/>
</dbReference>
<dbReference type="GO" id="GO:0003677">
    <property type="term" value="F:DNA binding"/>
    <property type="evidence" value="ECO:0007669"/>
    <property type="project" value="InterPro"/>
</dbReference>
<evidence type="ECO:0000256" key="2">
    <source>
        <dbReference type="ARBA" id="ARBA00023172"/>
    </source>
</evidence>
<name>A0A511QKQ1_9VIBR</name>
<comment type="caution">
    <text evidence="4">The sequence shown here is derived from an EMBL/GenBank/DDBJ whole genome shotgun (WGS) entry which is preliminary data.</text>
</comment>
<dbReference type="PANTHER" id="PTHR30349">
    <property type="entry name" value="PHAGE INTEGRASE-RELATED"/>
    <property type="match status" value="1"/>
</dbReference>
<evidence type="ECO:0000259" key="3">
    <source>
        <dbReference type="PROSITE" id="PS51898"/>
    </source>
</evidence>
<reference evidence="4 5" key="1">
    <citation type="submission" date="2019-07" db="EMBL/GenBank/DDBJ databases">
        <title>Whole genome shotgun sequence of Vibrio superstes NBRC 103154.</title>
        <authorList>
            <person name="Hosoyama A."/>
            <person name="Uohara A."/>
            <person name="Ohji S."/>
            <person name="Ichikawa N."/>
        </authorList>
    </citation>
    <scope>NUCLEOTIDE SEQUENCE [LARGE SCALE GENOMIC DNA]</scope>
    <source>
        <strain evidence="4 5">NBRC 103154</strain>
    </source>
</reference>
<sequence>MTIKKVGDNKQKPWLLDAYPYGRDKKRVRKRFATKGEAVQYEKQLLEQANEKTSLDVKVERRKLVEIVHIWHSLYGSTLKNEGPIYSKMIKMAHAMGNPTASAFNAKTFADFRGKRQRGEILFTEGRWNKGAPSVSTLNSELRRFKGIFNKLIELEEWHGPNPLDKIKPFKEHETVMGYLTNDQLIELIEHVQAHKKADMFKIMTLCGSTGARWNEAAKLERSQLKAAVNKKSGKKSFRVNLIKTKSKKNRSIPISEEVYKLISEGTSARLFEQDCYHSFRYILKNKLGLDLPKGQATHVLRHTFASHFMMNGGSILVLRDILGHSDITMTMRYAHFAPDHLTEAITFNPLSNLYS</sequence>
<dbReference type="PROSITE" id="PS51898">
    <property type="entry name" value="TYR_RECOMBINASE"/>
    <property type="match status" value="1"/>
</dbReference>
<feature type="domain" description="Tyr recombinase" evidence="3">
    <location>
        <begin position="175"/>
        <end position="347"/>
    </location>
</feature>
<dbReference type="AlphaFoldDB" id="A0A511QKQ1"/>
<dbReference type="Pfam" id="PF24624">
    <property type="entry name" value="Int_N"/>
    <property type="match status" value="1"/>
</dbReference>
<evidence type="ECO:0000256" key="1">
    <source>
        <dbReference type="ARBA" id="ARBA00022908"/>
    </source>
</evidence>
<evidence type="ECO:0000313" key="5">
    <source>
        <dbReference type="Proteomes" id="UP000321113"/>
    </source>
</evidence>
<gene>
    <name evidence="4" type="ORF">VSU01S_01160</name>
</gene>
<protein>
    <submittedName>
        <fullName evidence="4">Integrase</fullName>
    </submittedName>
</protein>
<dbReference type="GO" id="GO:0015074">
    <property type="term" value="P:DNA integration"/>
    <property type="evidence" value="ECO:0007669"/>
    <property type="project" value="UniProtKB-KW"/>
</dbReference>
<dbReference type="Pfam" id="PF00589">
    <property type="entry name" value="Phage_integrase"/>
    <property type="match status" value="1"/>
</dbReference>
<dbReference type="InterPro" id="IPR002104">
    <property type="entry name" value="Integrase_catalytic"/>
</dbReference>
<keyword evidence="1" id="KW-0229">DNA integration</keyword>
<dbReference type="Gene3D" id="1.10.443.10">
    <property type="entry name" value="Intergrase catalytic core"/>
    <property type="match status" value="1"/>
</dbReference>
<dbReference type="GO" id="GO:0006310">
    <property type="term" value="P:DNA recombination"/>
    <property type="evidence" value="ECO:0007669"/>
    <property type="project" value="UniProtKB-KW"/>
</dbReference>
<dbReference type="RefSeq" id="WP_119008939.1">
    <property type="nucleotide sequence ID" value="NZ_BJXK01000001.1"/>
</dbReference>
<dbReference type="InterPro" id="IPR057084">
    <property type="entry name" value="Int_N"/>
</dbReference>
<dbReference type="CDD" id="cd00796">
    <property type="entry name" value="INT_Rci_Hp1_C"/>
    <property type="match status" value="1"/>
</dbReference>
<dbReference type="OrthoDB" id="9795573at2"/>
<dbReference type="EMBL" id="BJXK01000001">
    <property type="protein sequence ID" value="GEM77871.1"/>
    <property type="molecule type" value="Genomic_DNA"/>
</dbReference>
<dbReference type="Proteomes" id="UP000321113">
    <property type="component" value="Unassembled WGS sequence"/>
</dbReference>
<keyword evidence="2" id="KW-0233">DNA recombination</keyword>
<dbReference type="InterPro" id="IPR013762">
    <property type="entry name" value="Integrase-like_cat_sf"/>
</dbReference>
<accession>A0A511QKQ1</accession>
<proteinExistence type="predicted"/>